<accession>A0A9E2BFY4</accession>
<proteinExistence type="inferred from homology"/>
<dbReference type="Pfam" id="PF00528">
    <property type="entry name" value="BPD_transp_1"/>
    <property type="match status" value="1"/>
</dbReference>
<evidence type="ECO:0000256" key="5">
    <source>
        <dbReference type="ARBA" id="ARBA00022989"/>
    </source>
</evidence>
<evidence type="ECO:0000256" key="7">
    <source>
        <dbReference type="RuleBase" id="RU363032"/>
    </source>
</evidence>
<dbReference type="EMBL" id="QLTW01000027">
    <property type="protein sequence ID" value="MBT9144863.1"/>
    <property type="molecule type" value="Genomic_DNA"/>
</dbReference>
<evidence type="ECO:0000259" key="8">
    <source>
        <dbReference type="PROSITE" id="PS50928"/>
    </source>
</evidence>
<evidence type="ECO:0000256" key="6">
    <source>
        <dbReference type="ARBA" id="ARBA00023136"/>
    </source>
</evidence>
<keyword evidence="4 7" id="KW-0812">Transmembrane</keyword>
<keyword evidence="5 7" id="KW-1133">Transmembrane helix</keyword>
<keyword evidence="2 7" id="KW-0813">Transport</keyword>
<feature type="transmembrane region" description="Helical" evidence="7">
    <location>
        <begin position="147"/>
        <end position="171"/>
    </location>
</feature>
<organism evidence="9 10">
    <name type="scientific">Psychracetigena formicireducens</name>
    <dbReference type="NCBI Taxonomy" id="2986056"/>
    <lineage>
        <taxon>Bacteria</taxon>
        <taxon>Bacillati</taxon>
        <taxon>Candidatus Lithacetigenota</taxon>
        <taxon>Candidatus Psychracetigena</taxon>
    </lineage>
</organism>
<comment type="similarity">
    <text evidence="7">Belongs to the binding-protein-dependent transport system permease family.</text>
</comment>
<evidence type="ECO:0000256" key="1">
    <source>
        <dbReference type="ARBA" id="ARBA00004651"/>
    </source>
</evidence>
<dbReference type="AlphaFoldDB" id="A0A9E2BFY4"/>
<evidence type="ECO:0000256" key="4">
    <source>
        <dbReference type="ARBA" id="ARBA00022692"/>
    </source>
</evidence>
<comment type="subcellular location">
    <subcellularLocation>
        <location evidence="1 7">Cell membrane</location>
        <topology evidence="1 7">Multi-pass membrane protein</topology>
    </subcellularLocation>
</comment>
<keyword evidence="3" id="KW-1003">Cell membrane</keyword>
<dbReference type="PANTHER" id="PTHR43386:SF1">
    <property type="entry name" value="D,D-DIPEPTIDE TRANSPORT SYSTEM PERMEASE PROTEIN DDPC-RELATED"/>
    <property type="match status" value="1"/>
</dbReference>
<feature type="transmembrane region" description="Helical" evidence="7">
    <location>
        <begin position="276"/>
        <end position="296"/>
    </location>
</feature>
<dbReference type="Proteomes" id="UP000811545">
    <property type="component" value="Unassembled WGS sequence"/>
</dbReference>
<protein>
    <submittedName>
        <fullName evidence="9">Dipeptide transport system permease protein DppC</fullName>
    </submittedName>
</protein>
<dbReference type="InterPro" id="IPR000515">
    <property type="entry name" value="MetI-like"/>
</dbReference>
<dbReference type="GO" id="GO:0055085">
    <property type="term" value="P:transmembrane transport"/>
    <property type="evidence" value="ECO:0007669"/>
    <property type="project" value="InterPro"/>
</dbReference>
<evidence type="ECO:0000256" key="3">
    <source>
        <dbReference type="ARBA" id="ARBA00022475"/>
    </source>
</evidence>
<dbReference type="SUPFAM" id="SSF161098">
    <property type="entry name" value="MetI-like"/>
    <property type="match status" value="1"/>
</dbReference>
<sequence>MPEVTSIKKSTEFDLSKEEYSYWGVVWNRFRRHRMAVFGLVILTIIVLFSIITPLISHYEFDTMSLEDRFSPPSSQFLLGTDELGRDVLVRLAYGGRVSLFVAIVASISSLIIGAIIGGISGFFGGWLDNFLMRLVDVLLSIPTFPLLMILAMYFGGSLWNIILIFAILGWMGESRLIRGYFLSIKETEFVEAAFAIGASSRRIIFRHIMPNTLAVLLVSVTLSVGGVILFEAALSYLGLGIQPPTPSWGNMLQRSMEYILGAPTKGGGPPWWLTFYPGLMIFLTALSVNFLGDGLRDALDPRMKM</sequence>
<evidence type="ECO:0000313" key="9">
    <source>
        <dbReference type="EMBL" id="MBT9144863.1"/>
    </source>
</evidence>
<dbReference type="Gene3D" id="1.10.3720.10">
    <property type="entry name" value="MetI-like"/>
    <property type="match status" value="1"/>
</dbReference>
<dbReference type="InterPro" id="IPR050366">
    <property type="entry name" value="BP-dependent_transpt_permease"/>
</dbReference>
<feature type="transmembrane region" description="Helical" evidence="7">
    <location>
        <begin position="100"/>
        <end position="127"/>
    </location>
</feature>
<dbReference type="Pfam" id="PF12911">
    <property type="entry name" value="OppC_N"/>
    <property type="match status" value="1"/>
</dbReference>
<dbReference type="PANTHER" id="PTHR43386">
    <property type="entry name" value="OLIGOPEPTIDE TRANSPORT SYSTEM PERMEASE PROTEIN APPC"/>
    <property type="match status" value="1"/>
</dbReference>
<keyword evidence="6 7" id="KW-0472">Membrane</keyword>
<dbReference type="PROSITE" id="PS50928">
    <property type="entry name" value="ABC_TM1"/>
    <property type="match status" value="1"/>
</dbReference>
<evidence type="ECO:0000313" key="10">
    <source>
        <dbReference type="Proteomes" id="UP000811545"/>
    </source>
</evidence>
<dbReference type="CDD" id="cd06261">
    <property type="entry name" value="TM_PBP2"/>
    <property type="match status" value="1"/>
</dbReference>
<dbReference type="InterPro" id="IPR025966">
    <property type="entry name" value="OppC_N"/>
</dbReference>
<feature type="transmembrane region" description="Helical" evidence="7">
    <location>
        <begin position="35"/>
        <end position="56"/>
    </location>
</feature>
<comment type="caution">
    <text evidence="9">The sequence shown here is derived from an EMBL/GenBank/DDBJ whole genome shotgun (WGS) entry which is preliminary data.</text>
</comment>
<dbReference type="InterPro" id="IPR035906">
    <property type="entry name" value="MetI-like_sf"/>
</dbReference>
<reference evidence="9 10" key="1">
    <citation type="journal article" date="2021" name="bioRxiv">
        <title>Unique metabolic strategies in Hadean analogues reveal hints for primordial physiology.</title>
        <authorList>
            <person name="Nobu M.K."/>
            <person name="Nakai R."/>
            <person name="Tamazawa S."/>
            <person name="Mori H."/>
            <person name="Toyoda A."/>
            <person name="Ijiri A."/>
            <person name="Suzuki S."/>
            <person name="Kurokawa K."/>
            <person name="Kamagata Y."/>
            <person name="Tamaki H."/>
        </authorList>
    </citation>
    <scope>NUCLEOTIDE SEQUENCE [LARGE SCALE GENOMIC DNA]</scope>
    <source>
        <strain evidence="9">BS525</strain>
    </source>
</reference>
<feature type="domain" description="ABC transmembrane type-1" evidence="8">
    <location>
        <begin position="96"/>
        <end position="293"/>
    </location>
</feature>
<feature type="transmembrane region" description="Helical" evidence="7">
    <location>
        <begin position="213"/>
        <end position="240"/>
    </location>
</feature>
<dbReference type="GO" id="GO:0005886">
    <property type="term" value="C:plasma membrane"/>
    <property type="evidence" value="ECO:0007669"/>
    <property type="project" value="UniProtKB-SubCell"/>
</dbReference>
<name>A0A9E2BFY4_PSYF1</name>
<evidence type="ECO:0000256" key="2">
    <source>
        <dbReference type="ARBA" id="ARBA00022448"/>
    </source>
</evidence>
<gene>
    <name evidence="9" type="primary">dppC</name>
    <name evidence="9" type="ORF">DDT42_00719</name>
</gene>